<keyword evidence="1" id="KW-1185">Reference proteome</keyword>
<reference evidence="1" key="1">
    <citation type="journal article" date="2013" name="Genetics">
        <title>The draft genome and transcriptome of Panagrellus redivivus are shaped by the harsh demands of a free-living lifestyle.</title>
        <authorList>
            <person name="Srinivasan J."/>
            <person name="Dillman A.R."/>
            <person name="Macchietto M.G."/>
            <person name="Heikkinen L."/>
            <person name="Lakso M."/>
            <person name="Fracchia K.M."/>
            <person name="Antoshechkin I."/>
            <person name="Mortazavi A."/>
            <person name="Wong G."/>
            <person name="Sternberg P.W."/>
        </authorList>
    </citation>
    <scope>NUCLEOTIDE SEQUENCE [LARGE SCALE GENOMIC DNA]</scope>
    <source>
        <strain evidence="1">MT8872</strain>
    </source>
</reference>
<reference evidence="2" key="2">
    <citation type="submission" date="2020-10" db="UniProtKB">
        <authorList>
            <consortium name="WormBaseParasite"/>
        </authorList>
    </citation>
    <scope>IDENTIFICATION</scope>
</reference>
<name>A0A7E4WAI9_PANRE</name>
<organism evidence="1 2">
    <name type="scientific">Panagrellus redivivus</name>
    <name type="common">Microworm</name>
    <dbReference type="NCBI Taxonomy" id="6233"/>
    <lineage>
        <taxon>Eukaryota</taxon>
        <taxon>Metazoa</taxon>
        <taxon>Ecdysozoa</taxon>
        <taxon>Nematoda</taxon>
        <taxon>Chromadorea</taxon>
        <taxon>Rhabditida</taxon>
        <taxon>Tylenchina</taxon>
        <taxon>Panagrolaimomorpha</taxon>
        <taxon>Panagrolaimoidea</taxon>
        <taxon>Panagrolaimidae</taxon>
        <taxon>Panagrellus</taxon>
    </lineage>
</organism>
<protein>
    <submittedName>
        <fullName evidence="2">Secreted protein</fullName>
    </submittedName>
</protein>
<evidence type="ECO:0000313" key="2">
    <source>
        <dbReference type="WBParaSite" id="Pan_g9643.t1"/>
    </source>
</evidence>
<dbReference type="AlphaFoldDB" id="A0A7E4WAI9"/>
<accession>A0A7E4WAI9</accession>
<dbReference type="Proteomes" id="UP000492821">
    <property type="component" value="Unassembled WGS sequence"/>
</dbReference>
<dbReference type="WBParaSite" id="Pan_g9643.t1">
    <property type="protein sequence ID" value="Pan_g9643.t1"/>
    <property type="gene ID" value="Pan_g9643"/>
</dbReference>
<proteinExistence type="predicted"/>
<sequence>MKLFVGSIVGFFVFIGYLSGGDGFTITTGTVPNKPKINKQLKLLNTSIETALGTPFLTQATKVAASQDPTIRDAMVAVYGMPFTGLLCIVTNYQSILNKMESQTFTVSGIISILKSACPLNSGTLTNIETAVEAKTVTATLKNFAASVAKLEIANSATLSKQLTTLISGFTTQGGTVSQWAIKGVNKLAITPTIKSDATVTSMAQSVVNYVGKYGPAVIWSDKVQEYIKAFVAGKFGITL</sequence>
<evidence type="ECO:0000313" key="1">
    <source>
        <dbReference type="Proteomes" id="UP000492821"/>
    </source>
</evidence>